<dbReference type="Proteomes" id="UP000054408">
    <property type="component" value="Unassembled WGS sequence"/>
</dbReference>
<dbReference type="AlphaFoldDB" id="A0A0L0DSV1"/>
<dbReference type="GeneID" id="25569083"/>
<accession>A0A0L0DSV1</accession>
<dbReference type="Gene3D" id="1.20.1280.50">
    <property type="match status" value="1"/>
</dbReference>
<feature type="domain" description="F-box" evidence="1">
    <location>
        <begin position="16"/>
        <end position="54"/>
    </location>
</feature>
<evidence type="ECO:0000313" key="2">
    <source>
        <dbReference type="EMBL" id="KNC55350.1"/>
    </source>
</evidence>
<dbReference type="InterPro" id="IPR001810">
    <property type="entry name" value="F-box_dom"/>
</dbReference>
<name>A0A0L0DSV1_THETB</name>
<keyword evidence="3" id="KW-1185">Reference proteome</keyword>
<sequence>MAACARVCQLETVAAWSVLPPEILSHIVRFLPLGKNWMAMALVCKAYAALVSDELRFAARQLYGLAYQVSPYERASIDISEWKPHLLTRRHWPQQLAAATARSVRLGKYLALPLQDSLRALASEIADSVASIYASHLTPAFSAAVLGIELCATDNADRGEIMLVLAALGLAAELPGTYARVVVGNPAAVASQLVSLGVVPRRRSASSPRAGPRLVGTTIRLPGVTGKIKLVTGHRPAADIRVNDSIRQVVLAVKLVSRTSALRAAPPLSARRRRRLASLGELTVCGVHYADLARLALTRFHVASGDAARDDNSLAALRAAVKTFTS</sequence>
<organism evidence="2 3">
    <name type="scientific">Thecamonas trahens ATCC 50062</name>
    <dbReference type="NCBI Taxonomy" id="461836"/>
    <lineage>
        <taxon>Eukaryota</taxon>
        <taxon>Apusozoa</taxon>
        <taxon>Apusomonadida</taxon>
        <taxon>Apusomonadidae</taxon>
        <taxon>Thecamonas</taxon>
    </lineage>
</organism>
<dbReference type="RefSeq" id="XP_013753068.1">
    <property type="nucleotide sequence ID" value="XM_013897614.1"/>
</dbReference>
<proteinExistence type="predicted"/>
<dbReference type="EMBL" id="GL349499">
    <property type="protein sequence ID" value="KNC55350.1"/>
    <property type="molecule type" value="Genomic_DNA"/>
</dbReference>
<gene>
    <name evidence="2" type="ORF">AMSG_11004</name>
</gene>
<protein>
    <recommendedName>
        <fullName evidence="1">F-box domain-containing protein</fullName>
    </recommendedName>
</protein>
<dbReference type="SUPFAM" id="SSF81383">
    <property type="entry name" value="F-box domain"/>
    <property type="match status" value="1"/>
</dbReference>
<dbReference type="InterPro" id="IPR036047">
    <property type="entry name" value="F-box-like_dom_sf"/>
</dbReference>
<evidence type="ECO:0000259" key="1">
    <source>
        <dbReference type="Pfam" id="PF12937"/>
    </source>
</evidence>
<dbReference type="Pfam" id="PF12937">
    <property type="entry name" value="F-box-like"/>
    <property type="match status" value="1"/>
</dbReference>
<evidence type="ECO:0000313" key="3">
    <source>
        <dbReference type="Proteomes" id="UP000054408"/>
    </source>
</evidence>
<reference evidence="2 3" key="1">
    <citation type="submission" date="2010-05" db="EMBL/GenBank/DDBJ databases">
        <title>The Genome Sequence of Thecamonas trahens ATCC 50062.</title>
        <authorList>
            <consortium name="The Broad Institute Genome Sequencing Platform"/>
            <person name="Russ C."/>
            <person name="Cuomo C."/>
            <person name="Shea T."/>
            <person name="Young S.K."/>
            <person name="Zeng Q."/>
            <person name="Koehrsen M."/>
            <person name="Haas B."/>
            <person name="Borodovsky M."/>
            <person name="Guigo R."/>
            <person name="Alvarado L."/>
            <person name="Berlin A."/>
            <person name="Bochicchio J."/>
            <person name="Borenstein D."/>
            <person name="Chapman S."/>
            <person name="Chen Z."/>
            <person name="Freedman E."/>
            <person name="Gellesch M."/>
            <person name="Goldberg J."/>
            <person name="Griggs A."/>
            <person name="Gujja S."/>
            <person name="Heilman E."/>
            <person name="Heiman D."/>
            <person name="Hepburn T."/>
            <person name="Howarth C."/>
            <person name="Jen D."/>
            <person name="Larson L."/>
            <person name="Mehta T."/>
            <person name="Park D."/>
            <person name="Pearson M."/>
            <person name="Roberts A."/>
            <person name="Saif S."/>
            <person name="Shenoy N."/>
            <person name="Sisk P."/>
            <person name="Stolte C."/>
            <person name="Sykes S."/>
            <person name="Thomson T."/>
            <person name="Walk T."/>
            <person name="White J."/>
            <person name="Yandava C."/>
            <person name="Burger G."/>
            <person name="Gray M.W."/>
            <person name="Holland P.W.H."/>
            <person name="King N."/>
            <person name="Lang F.B.F."/>
            <person name="Roger A.J."/>
            <person name="Ruiz-Trillo I."/>
            <person name="Lander E."/>
            <person name="Nusbaum C."/>
        </authorList>
    </citation>
    <scope>NUCLEOTIDE SEQUENCE [LARGE SCALE GENOMIC DNA]</scope>
    <source>
        <strain evidence="2 3">ATCC 50062</strain>
    </source>
</reference>